<dbReference type="InterPro" id="IPR050176">
    <property type="entry name" value="LTTR"/>
</dbReference>
<comment type="similarity">
    <text evidence="1">Belongs to the LysR transcriptional regulatory family.</text>
</comment>
<keyword evidence="7" id="KW-1185">Reference proteome</keyword>
<dbReference type="Gene3D" id="1.10.10.10">
    <property type="entry name" value="Winged helix-like DNA-binding domain superfamily/Winged helix DNA-binding domain"/>
    <property type="match status" value="1"/>
</dbReference>
<evidence type="ECO:0000256" key="1">
    <source>
        <dbReference type="ARBA" id="ARBA00009437"/>
    </source>
</evidence>
<gene>
    <name evidence="6" type="ORF">KHU32_01910</name>
</gene>
<evidence type="ECO:0000313" key="7">
    <source>
        <dbReference type="Proteomes" id="UP000766336"/>
    </source>
</evidence>
<evidence type="ECO:0000256" key="2">
    <source>
        <dbReference type="ARBA" id="ARBA00023015"/>
    </source>
</evidence>
<dbReference type="Pfam" id="PF03466">
    <property type="entry name" value="LysR_substrate"/>
    <property type="match status" value="1"/>
</dbReference>
<proteinExistence type="inferred from homology"/>
<keyword evidence="3" id="KW-0238">DNA-binding</keyword>
<dbReference type="Gene3D" id="3.40.190.10">
    <property type="entry name" value="Periplasmic binding protein-like II"/>
    <property type="match status" value="2"/>
</dbReference>
<dbReference type="PRINTS" id="PR00039">
    <property type="entry name" value="HTHLYSR"/>
</dbReference>
<feature type="domain" description="HTH lysR-type" evidence="5">
    <location>
        <begin position="4"/>
        <end position="61"/>
    </location>
</feature>
<dbReference type="Proteomes" id="UP000766336">
    <property type="component" value="Unassembled WGS sequence"/>
</dbReference>
<keyword evidence="4" id="KW-0804">Transcription</keyword>
<dbReference type="InterPro" id="IPR036388">
    <property type="entry name" value="WH-like_DNA-bd_sf"/>
</dbReference>
<organism evidence="6 7">
    <name type="scientific">Roseococcus pinisoli</name>
    <dbReference type="NCBI Taxonomy" id="2835040"/>
    <lineage>
        <taxon>Bacteria</taxon>
        <taxon>Pseudomonadati</taxon>
        <taxon>Pseudomonadota</taxon>
        <taxon>Alphaproteobacteria</taxon>
        <taxon>Acetobacterales</taxon>
        <taxon>Roseomonadaceae</taxon>
        <taxon>Roseococcus</taxon>
    </lineage>
</organism>
<evidence type="ECO:0000256" key="3">
    <source>
        <dbReference type="ARBA" id="ARBA00023125"/>
    </source>
</evidence>
<dbReference type="PANTHER" id="PTHR30579:SF7">
    <property type="entry name" value="HTH-TYPE TRANSCRIPTIONAL REGULATOR LRHA-RELATED"/>
    <property type="match status" value="1"/>
</dbReference>
<accession>A0ABS5Q7M9</accession>
<evidence type="ECO:0000256" key="4">
    <source>
        <dbReference type="ARBA" id="ARBA00023163"/>
    </source>
</evidence>
<dbReference type="InterPro" id="IPR005119">
    <property type="entry name" value="LysR_subst-bd"/>
</dbReference>
<dbReference type="InterPro" id="IPR036390">
    <property type="entry name" value="WH_DNA-bd_sf"/>
</dbReference>
<keyword evidence="2" id="KW-0805">Transcription regulation</keyword>
<reference evidence="6 7" key="1">
    <citation type="submission" date="2021-05" db="EMBL/GenBank/DDBJ databases">
        <title>Roseococcus sp. XZZS9, whole genome shotgun sequencing project.</title>
        <authorList>
            <person name="Zhao G."/>
            <person name="Shen L."/>
        </authorList>
    </citation>
    <scope>NUCLEOTIDE SEQUENCE [LARGE SCALE GENOMIC DNA]</scope>
    <source>
        <strain evidence="6 7">XZZS9</strain>
    </source>
</reference>
<name>A0ABS5Q7M9_9PROT</name>
<comment type="caution">
    <text evidence="6">The sequence shown here is derived from an EMBL/GenBank/DDBJ whole genome shotgun (WGS) entry which is preliminary data.</text>
</comment>
<dbReference type="SUPFAM" id="SSF46785">
    <property type="entry name" value="Winged helix' DNA-binding domain"/>
    <property type="match status" value="1"/>
</dbReference>
<dbReference type="Pfam" id="PF00126">
    <property type="entry name" value="HTH_1"/>
    <property type="match status" value="1"/>
</dbReference>
<protein>
    <submittedName>
        <fullName evidence="6">LysR family transcriptional regulator</fullName>
    </submittedName>
</protein>
<evidence type="ECO:0000259" key="5">
    <source>
        <dbReference type="PROSITE" id="PS50931"/>
    </source>
</evidence>
<evidence type="ECO:0000313" key="6">
    <source>
        <dbReference type="EMBL" id="MBS7809674.1"/>
    </source>
</evidence>
<dbReference type="PANTHER" id="PTHR30579">
    <property type="entry name" value="TRANSCRIPTIONAL REGULATOR"/>
    <property type="match status" value="1"/>
</dbReference>
<dbReference type="SUPFAM" id="SSF53850">
    <property type="entry name" value="Periplasmic binding protein-like II"/>
    <property type="match status" value="1"/>
</dbReference>
<dbReference type="EMBL" id="JAHCDA010000001">
    <property type="protein sequence ID" value="MBS7809674.1"/>
    <property type="molecule type" value="Genomic_DNA"/>
</dbReference>
<dbReference type="RefSeq" id="WP_213668349.1">
    <property type="nucleotide sequence ID" value="NZ_JAHCDA010000001.1"/>
</dbReference>
<sequence>MKELDPGAVQAFVLVAELKSFTRAAEALGTTQSAVSLKIRRLEQELGRRLLERTPRLVRLSPDGALFLEPARSLVAAHQAALGAFGLERRRLVVGISHHVIGAELPLLLRRMSGADPGLVIEMHVAASREVIEGLDGGALDAAIVLRHDAGRRGGDVVLREAFGWMGAPDFEHRPGEPLRLATQAEPCGVRRMAVSALDEAGIAWTEVFVGGGVATIGAAVSAGVAVAALGRRVAPADAVDLGPRLGLPALPSLDVVIHSSLTDPRARASLRALAAAIRATAR</sequence>
<dbReference type="PROSITE" id="PS50931">
    <property type="entry name" value="HTH_LYSR"/>
    <property type="match status" value="1"/>
</dbReference>
<dbReference type="InterPro" id="IPR000847">
    <property type="entry name" value="LysR_HTH_N"/>
</dbReference>